<gene>
    <name evidence="1" type="ORF">MNBD_GAMMA08-2840</name>
</gene>
<sequence>MKIKSHTILFYFLILFIYSCKINAGPLVKLCINDNCKKPFNIEISDTCWRNVKALYASTFATDKDEQDNIVNSIALIEADVYHTFIKQTQNINSAEEIHAGNSSKNNYRNIKNYMNALLDNYLVTRHFMRKTIKQNDFFGLGSDVLLLQSLTDSKLYVLEKKSSSLGASPVIKDYNAEPPAIKIDDNTLDGEDFD</sequence>
<name>A0A3B0Y7M0_9ZZZZ</name>
<dbReference type="AlphaFoldDB" id="A0A3B0Y7M0"/>
<evidence type="ECO:0000313" key="1">
    <source>
        <dbReference type="EMBL" id="VAW64366.1"/>
    </source>
</evidence>
<organism evidence="1">
    <name type="scientific">hydrothermal vent metagenome</name>
    <dbReference type="NCBI Taxonomy" id="652676"/>
    <lineage>
        <taxon>unclassified sequences</taxon>
        <taxon>metagenomes</taxon>
        <taxon>ecological metagenomes</taxon>
    </lineage>
</organism>
<dbReference type="EMBL" id="UOFH01000284">
    <property type="protein sequence ID" value="VAW64366.1"/>
    <property type="molecule type" value="Genomic_DNA"/>
</dbReference>
<protein>
    <recommendedName>
        <fullName evidence="2">Lipoprotein</fullName>
    </recommendedName>
</protein>
<reference evidence="1" key="1">
    <citation type="submission" date="2018-06" db="EMBL/GenBank/DDBJ databases">
        <authorList>
            <person name="Zhirakovskaya E."/>
        </authorList>
    </citation>
    <scope>NUCLEOTIDE SEQUENCE</scope>
</reference>
<dbReference type="PROSITE" id="PS51257">
    <property type="entry name" value="PROKAR_LIPOPROTEIN"/>
    <property type="match status" value="1"/>
</dbReference>
<proteinExistence type="predicted"/>
<accession>A0A3B0Y7M0</accession>
<evidence type="ECO:0008006" key="2">
    <source>
        <dbReference type="Google" id="ProtNLM"/>
    </source>
</evidence>